<protein>
    <submittedName>
        <fullName evidence="2">Uncharacterized protein</fullName>
    </submittedName>
</protein>
<feature type="transmembrane region" description="Helical" evidence="1">
    <location>
        <begin position="29"/>
        <end position="47"/>
    </location>
</feature>
<organism evidence="2 3">
    <name type="scientific">Gilvimarinus gilvus</name>
    <dbReference type="NCBI Taxonomy" id="3058038"/>
    <lineage>
        <taxon>Bacteria</taxon>
        <taxon>Pseudomonadati</taxon>
        <taxon>Pseudomonadota</taxon>
        <taxon>Gammaproteobacteria</taxon>
        <taxon>Cellvibrionales</taxon>
        <taxon>Cellvibrionaceae</taxon>
        <taxon>Gilvimarinus</taxon>
    </lineage>
</organism>
<sequence>MITYLYWGAVVFLAMMVLILLGKNNFWRSAIVGALVVFIGGGAAYYFHFEQVFVKRYGGVMTIKVPEGQQHLATTWKDDNLWVENYDPETNICHFAEYSKGNVLQGRVTLKNCNPVGIHSDIKKSKPAATALKDVSDIENSPAH</sequence>
<keyword evidence="1" id="KW-0812">Transmembrane</keyword>
<keyword evidence="1" id="KW-1133">Transmembrane helix</keyword>
<feature type="transmembrane region" description="Helical" evidence="1">
    <location>
        <begin position="6"/>
        <end position="22"/>
    </location>
</feature>
<accession>A0ABU4RSE8</accession>
<reference evidence="2 3" key="1">
    <citation type="submission" date="2023-11" db="EMBL/GenBank/DDBJ databases">
        <title>Gilvimarinus fulvus sp. nov., isolated from the surface of Kelp.</title>
        <authorList>
            <person name="Sun Y.Y."/>
            <person name="Gong Y."/>
            <person name="Du Z.J."/>
        </authorList>
    </citation>
    <scope>NUCLEOTIDE SEQUENCE [LARGE SCALE GENOMIC DNA]</scope>
    <source>
        <strain evidence="2 3">SDUM040013</strain>
    </source>
</reference>
<name>A0ABU4RSE8_9GAMM</name>
<evidence type="ECO:0000313" key="3">
    <source>
        <dbReference type="Proteomes" id="UP001273505"/>
    </source>
</evidence>
<dbReference type="Proteomes" id="UP001273505">
    <property type="component" value="Unassembled WGS sequence"/>
</dbReference>
<dbReference type="EMBL" id="JAXAFO010000001">
    <property type="protein sequence ID" value="MDX6847810.1"/>
    <property type="molecule type" value="Genomic_DNA"/>
</dbReference>
<gene>
    <name evidence="2" type="ORF">SCD92_00470</name>
</gene>
<dbReference type="RefSeq" id="WP_302724412.1">
    <property type="nucleotide sequence ID" value="NZ_JAULRU010000797.1"/>
</dbReference>
<evidence type="ECO:0000313" key="2">
    <source>
        <dbReference type="EMBL" id="MDX6847810.1"/>
    </source>
</evidence>
<proteinExistence type="predicted"/>
<comment type="caution">
    <text evidence="2">The sequence shown here is derived from an EMBL/GenBank/DDBJ whole genome shotgun (WGS) entry which is preliminary data.</text>
</comment>
<keyword evidence="3" id="KW-1185">Reference proteome</keyword>
<keyword evidence="1" id="KW-0472">Membrane</keyword>
<evidence type="ECO:0000256" key="1">
    <source>
        <dbReference type="SAM" id="Phobius"/>
    </source>
</evidence>